<organism evidence="4 5">
    <name type="scientific">Cordyceps confragosa</name>
    <name type="common">Lecanicillium lecanii</name>
    <dbReference type="NCBI Taxonomy" id="2714763"/>
    <lineage>
        <taxon>Eukaryota</taxon>
        <taxon>Fungi</taxon>
        <taxon>Dikarya</taxon>
        <taxon>Ascomycota</taxon>
        <taxon>Pezizomycotina</taxon>
        <taxon>Sordariomycetes</taxon>
        <taxon>Hypocreomycetidae</taxon>
        <taxon>Hypocreales</taxon>
        <taxon>Cordycipitaceae</taxon>
        <taxon>Akanthomyces</taxon>
    </lineage>
</organism>
<dbReference type="Gene3D" id="3.40.50.720">
    <property type="entry name" value="NAD(P)-binding Rossmann-like Domain"/>
    <property type="match status" value="1"/>
</dbReference>
<evidence type="ECO:0000256" key="2">
    <source>
        <dbReference type="ARBA" id="ARBA00022857"/>
    </source>
</evidence>
<keyword evidence="3" id="KW-0560">Oxidoreductase</keyword>
<evidence type="ECO:0008006" key="6">
    <source>
        <dbReference type="Google" id="ProtNLM"/>
    </source>
</evidence>
<keyword evidence="2" id="KW-0521">NADP</keyword>
<name>A0A179I9B7_CORDF</name>
<keyword evidence="5" id="KW-1185">Reference proteome</keyword>
<dbReference type="GO" id="GO:0016491">
    <property type="term" value="F:oxidoreductase activity"/>
    <property type="evidence" value="ECO:0007669"/>
    <property type="project" value="UniProtKB-KW"/>
</dbReference>
<dbReference type="Pfam" id="PF00106">
    <property type="entry name" value="adh_short"/>
    <property type="match status" value="1"/>
</dbReference>
<dbReference type="PRINTS" id="PR00081">
    <property type="entry name" value="GDHRDH"/>
</dbReference>
<comment type="caution">
    <text evidence="4">The sequence shown here is derived from an EMBL/GenBank/DDBJ whole genome shotgun (WGS) entry which is preliminary data.</text>
</comment>
<dbReference type="OrthoDB" id="4870154at2759"/>
<comment type="similarity">
    <text evidence="1">Belongs to the short-chain dehydrogenases/reductases (SDR) family.</text>
</comment>
<proteinExistence type="inferred from homology"/>
<evidence type="ECO:0000256" key="1">
    <source>
        <dbReference type="ARBA" id="ARBA00006484"/>
    </source>
</evidence>
<gene>
    <name evidence="4" type="ORF">LLEC1_00926</name>
</gene>
<dbReference type="PANTHER" id="PTHR24320">
    <property type="entry name" value="RETINOL DEHYDROGENASE"/>
    <property type="match status" value="1"/>
</dbReference>
<evidence type="ECO:0000256" key="3">
    <source>
        <dbReference type="ARBA" id="ARBA00023002"/>
    </source>
</evidence>
<dbReference type="EMBL" id="LUKN01002978">
    <property type="protein sequence ID" value="OAQ98220.1"/>
    <property type="molecule type" value="Genomic_DNA"/>
</dbReference>
<dbReference type="OMA" id="IMGVPYS"/>
<dbReference type="InterPro" id="IPR036291">
    <property type="entry name" value="NAD(P)-bd_dom_sf"/>
</dbReference>
<dbReference type="SUPFAM" id="SSF51735">
    <property type="entry name" value="NAD(P)-binding Rossmann-fold domains"/>
    <property type="match status" value="1"/>
</dbReference>
<dbReference type="InterPro" id="IPR002347">
    <property type="entry name" value="SDR_fam"/>
</dbReference>
<dbReference type="Proteomes" id="UP000243081">
    <property type="component" value="Unassembled WGS sequence"/>
</dbReference>
<protein>
    <recommendedName>
        <fullName evidence="6">Ketoreductase (KR) domain-containing protein</fullName>
    </recommendedName>
</protein>
<evidence type="ECO:0000313" key="5">
    <source>
        <dbReference type="Proteomes" id="UP000243081"/>
    </source>
</evidence>
<sequence>MPSSKLSLESLPSLAGKTYVVTGGNAGIGYSTVAGLASRGARVYMGARSERRAAEAIAELRAEMPSADVRFLSLDLSSLASVVAAARRLRGAETALHGLINNAGIMGVPFAVTDDGYEIQFQTNYMSHWLLTLHLLPLLQETSAATAQLTRVVNVTSDGHERFAPAGGIEFDDLGLESQNAMTRYGQSKLANVLHAKELHRRYGPGASATGGSICTAAVHPGHIDTQATGAAPSLLLRAVTPMMRCVGILDEQDKGALSSLYVIASDDFNESESGAYVVPYAVIGTPSKYAQDPALATKLWEWTEAQLLERGLLSLE</sequence>
<evidence type="ECO:0000313" key="4">
    <source>
        <dbReference type="EMBL" id="OAQ98220.1"/>
    </source>
</evidence>
<dbReference type="PANTHER" id="PTHR24320:SF282">
    <property type="entry name" value="WW DOMAIN-CONTAINING OXIDOREDUCTASE"/>
    <property type="match status" value="1"/>
</dbReference>
<accession>A0A179I9B7</accession>
<dbReference type="AlphaFoldDB" id="A0A179I9B7"/>
<reference evidence="4 5" key="1">
    <citation type="submission" date="2016-03" db="EMBL/GenBank/DDBJ databases">
        <title>Fine-scale spatial genetic structure of a fungal parasite of coffee scale insects.</title>
        <authorList>
            <person name="Jackson D."/>
            <person name="Zemenick K.A."/>
            <person name="Malloure B."/>
            <person name="Quandt C.A."/>
            <person name="James T.Y."/>
        </authorList>
    </citation>
    <scope>NUCLEOTIDE SEQUENCE [LARGE SCALE GENOMIC DNA]</scope>
    <source>
        <strain evidence="4 5">UM487</strain>
    </source>
</reference>